<dbReference type="GO" id="GO:0004072">
    <property type="term" value="F:aspartate kinase activity"/>
    <property type="evidence" value="ECO:0007669"/>
    <property type="project" value="UniProtKB-EC"/>
</dbReference>
<dbReference type="InterPro" id="IPR002912">
    <property type="entry name" value="ACT_dom"/>
</dbReference>
<dbReference type="GO" id="GO:0005829">
    <property type="term" value="C:cytosol"/>
    <property type="evidence" value="ECO:0007669"/>
    <property type="project" value="TreeGrafter"/>
</dbReference>
<comment type="catalytic activity">
    <reaction evidence="6 7">
        <text>L-aspartate + ATP = 4-phospho-L-aspartate + ADP</text>
        <dbReference type="Rhea" id="RHEA:23776"/>
        <dbReference type="ChEBI" id="CHEBI:29991"/>
        <dbReference type="ChEBI" id="CHEBI:30616"/>
        <dbReference type="ChEBI" id="CHEBI:57535"/>
        <dbReference type="ChEBI" id="CHEBI:456216"/>
        <dbReference type="EC" id="2.7.2.4"/>
    </reaction>
</comment>
<dbReference type="Gene3D" id="3.30.2130.10">
    <property type="entry name" value="VC0802-like"/>
    <property type="match status" value="1"/>
</dbReference>
<dbReference type="EMBL" id="BDMD01000020">
    <property type="protein sequence ID" value="GBF08786.1"/>
    <property type="molecule type" value="Genomic_DNA"/>
</dbReference>
<keyword evidence="8" id="KW-0028">Amino-acid biosynthesis</keyword>
<evidence type="ECO:0000256" key="8">
    <source>
        <dbReference type="RuleBase" id="RU004249"/>
    </source>
</evidence>
<organism evidence="10 11">
    <name type="scientific">Aeropyrum pernix</name>
    <dbReference type="NCBI Taxonomy" id="56636"/>
    <lineage>
        <taxon>Archaea</taxon>
        <taxon>Thermoproteota</taxon>
        <taxon>Thermoprotei</taxon>
        <taxon>Desulfurococcales</taxon>
        <taxon>Desulfurococcaceae</taxon>
        <taxon>Aeropyrum</taxon>
    </lineage>
</organism>
<keyword evidence="5" id="KW-0067">ATP-binding</keyword>
<comment type="pathway">
    <text evidence="8">Amino-acid biosynthesis; L-lysine biosynthesis via DAP pathway; (S)-tetrahydrodipicolinate from L-aspartate: step 1/4.</text>
</comment>
<keyword evidence="2 7" id="KW-0808">Transferase</keyword>
<dbReference type="UniPathway" id="UPA00034">
    <property type="reaction ID" value="UER00015"/>
</dbReference>
<evidence type="ECO:0000256" key="1">
    <source>
        <dbReference type="ARBA" id="ARBA00010122"/>
    </source>
</evidence>
<reference evidence="10 11" key="1">
    <citation type="submission" date="2017-02" db="EMBL/GenBank/DDBJ databases">
        <title>isolation and characterization of a novel temperate virus Aeropyrum globular virus 1 infecting hyperthermophilic archaeon Aeropyrum.</title>
        <authorList>
            <person name="Yumiya M."/>
            <person name="Yoshida T."/>
            <person name="Sako Y."/>
        </authorList>
    </citation>
    <scope>NUCLEOTIDE SEQUENCE [LARGE SCALE GENOMIC DNA]</scope>
    <source>
        <strain evidence="10 11">YK1-12-2013</strain>
    </source>
</reference>
<dbReference type="SUPFAM" id="SSF53633">
    <property type="entry name" value="Carbamate kinase-like"/>
    <property type="match status" value="1"/>
</dbReference>
<dbReference type="NCBIfam" id="TIGR00657">
    <property type="entry name" value="asp_kinases"/>
    <property type="match status" value="1"/>
</dbReference>
<dbReference type="NCBIfam" id="TIGR00656">
    <property type="entry name" value="asp_kin_monofn"/>
    <property type="match status" value="1"/>
</dbReference>
<evidence type="ECO:0000256" key="5">
    <source>
        <dbReference type="ARBA" id="ARBA00022840"/>
    </source>
</evidence>
<dbReference type="UniPathway" id="UPA00050">
    <property type="reaction ID" value="UER00461"/>
</dbReference>
<dbReference type="AlphaFoldDB" id="A0A401H8J2"/>
<dbReference type="UniPathway" id="UPA00051">
    <property type="reaction ID" value="UER00462"/>
</dbReference>
<dbReference type="InterPro" id="IPR045865">
    <property type="entry name" value="ACT-like_dom_sf"/>
</dbReference>
<proteinExistence type="inferred from homology"/>
<evidence type="ECO:0000313" key="11">
    <source>
        <dbReference type="Proteomes" id="UP000291213"/>
    </source>
</evidence>
<dbReference type="GO" id="GO:0005524">
    <property type="term" value="F:ATP binding"/>
    <property type="evidence" value="ECO:0007669"/>
    <property type="project" value="UniProtKB-KW"/>
</dbReference>
<dbReference type="SUPFAM" id="SSF55021">
    <property type="entry name" value="ACT-like"/>
    <property type="match status" value="1"/>
</dbReference>
<comment type="pathway">
    <text evidence="8">Amino-acid biosynthesis; L-methionine biosynthesis via de novo pathway; L-homoserine from L-aspartate: step 1/3.</text>
</comment>
<dbReference type="GO" id="GO:0009089">
    <property type="term" value="P:lysine biosynthetic process via diaminopimelate"/>
    <property type="evidence" value="ECO:0007669"/>
    <property type="project" value="UniProtKB-UniPathway"/>
</dbReference>
<evidence type="ECO:0000256" key="7">
    <source>
        <dbReference type="RuleBase" id="RU003448"/>
    </source>
</evidence>
<dbReference type="InterPro" id="IPR005260">
    <property type="entry name" value="Asp_kin_monofn"/>
</dbReference>
<dbReference type="InterPro" id="IPR001048">
    <property type="entry name" value="Asp/Glu/Uridylate_kinase"/>
</dbReference>
<dbReference type="EC" id="2.7.2.4" evidence="7"/>
<keyword evidence="3" id="KW-0547">Nucleotide-binding</keyword>
<dbReference type="PANTHER" id="PTHR21499">
    <property type="entry name" value="ASPARTATE KINASE"/>
    <property type="match status" value="1"/>
</dbReference>
<dbReference type="InterPro" id="IPR054352">
    <property type="entry name" value="ACT_Aspartokinase"/>
</dbReference>
<name>A0A401H8J2_AERPX</name>
<evidence type="ECO:0000259" key="9">
    <source>
        <dbReference type="PROSITE" id="PS51671"/>
    </source>
</evidence>
<comment type="pathway">
    <text evidence="8">Amino-acid biosynthesis; L-threonine biosynthesis; L-threonine from L-aspartate: step 1/5.</text>
</comment>
<dbReference type="Pfam" id="PF22468">
    <property type="entry name" value="ACT_9"/>
    <property type="match status" value="1"/>
</dbReference>
<dbReference type="GO" id="GO:0009088">
    <property type="term" value="P:threonine biosynthetic process"/>
    <property type="evidence" value="ECO:0007669"/>
    <property type="project" value="UniProtKB-UniPathway"/>
</dbReference>
<dbReference type="Proteomes" id="UP000291213">
    <property type="component" value="Unassembled WGS sequence"/>
</dbReference>
<dbReference type="PROSITE" id="PS51671">
    <property type="entry name" value="ACT"/>
    <property type="match status" value="1"/>
</dbReference>
<keyword evidence="4 7" id="KW-0418">Kinase</keyword>
<dbReference type="Gene3D" id="3.40.1160.10">
    <property type="entry name" value="Acetylglutamate kinase-like"/>
    <property type="match status" value="1"/>
</dbReference>
<evidence type="ECO:0000256" key="4">
    <source>
        <dbReference type="ARBA" id="ARBA00022777"/>
    </source>
</evidence>
<sequence length="472" mass="49710">MERLNKPSAPRYSRLREWVVGCAPNDLVVVKFGGSVLNGPPGFLVAGRLVLGLLESGLKPVVVVSAVKGVTDALLSSFERRDPSVGGAVGKTYLSIARELGLPPESVRDVSLASAEVSKLLWAAEVLGQWTPRVRDLVVSYGERLSAALMAGLLRRLGVEARWLGGEAGIVTDGEFGDATPLYGYTEGVIRERLEPMLEGGVVPVVAGFTGATREGDTTLLGRGGSDLTATLLASALGAGRIVFYTDVPGILSGDPRVVGEPRRVGYMSYEEAWEVARLGLRKFHPRTFEPLIAGGLGVEVVVSDLRGRSTMIGPGRGGPPLKVVSLSRGVARLVVRGPSMAGKRGFLSRLAGLLAGRGVNILAIRQPPSETAIELVVDERDLPAAVEELGARSGAAGVRLEVERGFDIVSIVGWGAFEALPEALSAAEKTGGRLLSTGELSPSISILARGRASPELARLLHRRVVESWVTG</sequence>
<dbReference type="InterPro" id="IPR036393">
    <property type="entry name" value="AceGlu_kinase-like_sf"/>
</dbReference>
<protein>
    <recommendedName>
        <fullName evidence="7">Aspartokinase</fullName>
        <ecNumber evidence="7">2.7.2.4</ecNumber>
    </recommendedName>
</protein>
<dbReference type="Pfam" id="PF00696">
    <property type="entry name" value="AA_kinase"/>
    <property type="match status" value="1"/>
</dbReference>
<dbReference type="GO" id="GO:0009090">
    <property type="term" value="P:homoserine biosynthetic process"/>
    <property type="evidence" value="ECO:0007669"/>
    <property type="project" value="TreeGrafter"/>
</dbReference>
<gene>
    <name evidence="10" type="ORF">apy_05110</name>
</gene>
<evidence type="ECO:0000256" key="3">
    <source>
        <dbReference type="ARBA" id="ARBA00022741"/>
    </source>
</evidence>
<evidence type="ECO:0000256" key="6">
    <source>
        <dbReference type="ARBA" id="ARBA00047872"/>
    </source>
</evidence>
<comment type="caution">
    <text evidence="10">The sequence shown here is derived from an EMBL/GenBank/DDBJ whole genome shotgun (WGS) entry which is preliminary data.</text>
</comment>
<comment type="similarity">
    <text evidence="1 7">Belongs to the aspartokinase family.</text>
</comment>
<feature type="domain" description="ACT" evidence="9">
    <location>
        <begin position="336"/>
        <end position="404"/>
    </location>
</feature>
<evidence type="ECO:0000313" key="10">
    <source>
        <dbReference type="EMBL" id="GBF08786.1"/>
    </source>
</evidence>
<dbReference type="PANTHER" id="PTHR21499:SF59">
    <property type="entry name" value="ASPARTOKINASE"/>
    <property type="match status" value="1"/>
</dbReference>
<evidence type="ECO:0000256" key="2">
    <source>
        <dbReference type="ARBA" id="ARBA00022679"/>
    </source>
</evidence>
<dbReference type="InterPro" id="IPR001341">
    <property type="entry name" value="Asp_kinase"/>
</dbReference>
<accession>A0A401H8J2</accession>